<keyword evidence="4" id="KW-1185">Reference proteome</keyword>
<dbReference type="EMBL" id="GL385398">
    <property type="protein sequence ID" value="EJT74009.1"/>
    <property type="molecule type" value="Genomic_DNA"/>
</dbReference>
<dbReference type="Proteomes" id="UP000006039">
    <property type="component" value="Unassembled WGS sequence"/>
</dbReference>
<evidence type="ECO:0000313" key="2">
    <source>
        <dbReference type="EMBL" id="EJT74009.1"/>
    </source>
</evidence>
<feature type="signal peptide" evidence="1">
    <location>
        <begin position="1"/>
        <end position="28"/>
    </location>
</feature>
<reference evidence="2" key="2">
    <citation type="submission" date="2010-07" db="EMBL/GenBank/DDBJ databases">
        <authorList>
            <consortium name="The Broad Institute Genome Sequencing Platform"/>
            <consortium name="Broad Institute Genome Sequencing Center for Infectious Disease"/>
            <person name="Ma L.-J."/>
            <person name="Dead R."/>
            <person name="Young S."/>
            <person name="Zeng Q."/>
            <person name="Koehrsen M."/>
            <person name="Alvarado L."/>
            <person name="Berlin A."/>
            <person name="Chapman S.B."/>
            <person name="Chen Z."/>
            <person name="Freedman E."/>
            <person name="Gellesch M."/>
            <person name="Goldberg J."/>
            <person name="Griggs A."/>
            <person name="Gujja S."/>
            <person name="Heilman E.R."/>
            <person name="Heiman D."/>
            <person name="Hepburn T."/>
            <person name="Howarth C."/>
            <person name="Jen D."/>
            <person name="Larson L."/>
            <person name="Mehta T."/>
            <person name="Neiman D."/>
            <person name="Pearson M."/>
            <person name="Roberts A."/>
            <person name="Saif S."/>
            <person name="Shea T."/>
            <person name="Shenoy N."/>
            <person name="Sisk P."/>
            <person name="Stolte C."/>
            <person name="Sykes S."/>
            <person name="Walk T."/>
            <person name="White J."/>
            <person name="Yandava C."/>
            <person name="Haas B."/>
            <person name="Nusbaum C."/>
            <person name="Birren B."/>
        </authorList>
    </citation>
    <scope>NUCLEOTIDE SEQUENCE</scope>
    <source>
        <strain evidence="2">R3-111a-1</strain>
    </source>
</reference>
<reference evidence="4" key="1">
    <citation type="submission" date="2010-07" db="EMBL/GenBank/DDBJ databases">
        <title>The genome sequence of Gaeumannomyces graminis var. tritici strain R3-111a-1.</title>
        <authorList>
            <consortium name="The Broad Institute Genome Sequencing Platform"/>
            <person name="Ma L.-J."/>
            <person name="Dead R."/>
            <person name="Young S."/>
            <person name="Zeng Q."/>
            <person name="Koehrsen M."/>
            <person name="Alvarado L."/>
            <person name="Berlin A."/>
            <person name="Chapman S.B."/>
            <person name="Chen Z."/>
            <person name="Freedman E."/>
            <person name="Gellesch M."/>
            <person name="Goldberg J."/>
            <person name="Griggs A."/>
            <person name="Gujja S."/>
            <person name="Heilman E.R."/>
            <person name="Heiman D."/>
            <person name="Hepburn T."/>
            <person name="Howarth C."/>
            <person name="Jen D."/>
            <person name="Larson L."/>
            <person name="Mehta T."/>
            <person name="Neiman D."/>
            <person name="Pearson M."/>
            <person name="Roberts A."/>
            <person name="Saif S."/>
            <person name="Shea T."/>
            <person name="Shenoy N."/>
            <person name="Sisk P."/>
            <person name="Stolte C."/>
            <person name="Sykes S."/>
            <person name="Walk T."/>
            <person name="White J."/>
            <person name="Yandava C."/>
            <person name="Haas B."/>
            <person name="Nusbaum C."/>
            <person name="Birren B."/>
        </authorList>
    </citation>
    <scope>NUCLEOTIDE SEQUENCE [LARGE SCALE GENOMIC DNA]</scope>
    <source>
        <strain evidence="4">R3-111a-1</strain>
    </source>
</reference>
<dbReference type="GeneID" id="20348317"/>
<gene>
    <name evidence="3" type="primary">20348317</name>
    <name evidence="2" type="ORF">GGTG_07859</name>
</gene>
<evidence type="ECO:0000313" key="3">
    <source>
        <dbReference type="EnsemblFungi" id="EJT74009"/>
    </source>
</evidence>
<dbReference type="AlphaFoldDB" id="J3P2W7"/>
<sequence length="196" mass="21740">MARQTESAPGLLLLLLGSLMIKCRQGWSKDPPPARPMLGEAINKTALEELACQAAAMRGSLRRTEPADKWGLCLSITGRGKETVRAIMPCQKAEGPRGGHDFQAHEALQRHCNHTNRAQAHGLWYCRLHGARMAAAHAKSPSLPVVVAGRSPEPFAKPFRELGAELRVQAQRHRRRRDRHIGSTQLVRFLIARTRA</sequence>
<reference evidence="3" key="5">
    <citation type="submission" date="2018-04" db="UniProtKB">
        <authorList>
            <consortium name="EnsemblFungi"/>
        </authorList>
    </citation>
    <scope>IDENTIFICATION</scope>
    <source>
        <strain evidence="3">R3-111a-1</strain>
    </source>
</reference>
<organism evidence="2">
    <name type="scientific">Gaeumannomyces tritici (strain R3-111a-1)</name>
    <name type="common">Wheat and barley take-all root rot fungus</name>
    <name type="synonym">Gaeumannomyces graminis var. tritici</name>
    <dbReference type="NCBI Taxonomy" id="644352"/>
    <lineage>
        <taxon>Eukaryota</taxon>
        <taxon>Fungi</taxon>
        <taxon>Dikarya</taxon>
        <taxon>Ascomycota</taxon>
        <taxon>Pezizomycotina</taxon>
        <taxon>Sordariomycetes</taxon>
        <taxon>Sordariomycetidae</taxon>
        <taxon>Magnaporthales</taxon>
        <taxon>Magnaporthaceae</taxon>
        <taxon>Gaeumannomyces</taxon>
    </lineage>
</organism>
<dbReference type="VEuPathDB" id="FungiDB:GGTG_07859"/>
<protein>
    <submittedName>
        <fullName evidence="2 3">Uncharacterized protein</fullName>
    </submittedName>
</protein>
<evidence type="ECO:0000313" key="4">
    <source>
        <dbReference type="Proteomes" id="UP000006039"/>
    </source>
</evidence>
<reference evidence="2" key="3">
    <citation type="submission" date="2010-09" db="EMBL/GenBank/DDBJ databases">
        <title>Annotation of Gaeumannomyces graminis var. tritici R3-111a-1.</title>
        <authorList>
            <consortium name="The Broad Institute Genome Sequencing Platform"/>
            <person name="Ma L.-J."/>
            <person name="Dead R."/>
            <person name="Young S.K."/>
            <person name="Zeng Q."/>
            <person name="Gargeya S."/>
            <person name="Fitzgerald M."/>
            <person name="Haas B."/>
            <person name="Abouelleil A."/>
            <person name="Alvarado L."/>
            <person name="Arachchi H.M."/>
            <person name="Berlin A."/>
            <person name="Brown A."/>
            <person name="Chapman S.B."/>
            <person name="Chen Z."/>
            <person name="Dunbar C."/>
            <person name="Freedman E."/>
            <person name="Gearin G."/>
            <person name="Gellesch M."/>
            <person name="Goldberg J."/>
            <person name="Griggs A."/>
            <person name="Gujja S."/>
            <person name="Heiman D."/>
            <person name="Howarth C."/>
            <person name="Larson L."/>
            <person name="Lui A."/>
            <person name="MacDonald P.J.P."/>
            <person name="Mehta T."/>
            <person name="Montmayeur A."/>
            <person name="Murphy C."/>
            <person name="Neiman D."/>
            <person name="Pearson M."/>
            <person name="Priest M."/>
            <person name="Roberts A."/>
            <person name="Saif S."/>
            <person name="Shea T."/>
            <person name="Shenoy N."/>
            <person name="Sisk P."/>
            <person name="Stolte C."/>
            <person name="Sykes S."/>
            <person name="Yandava C."/>
            <person name="Wortman J."/>
            <person name="Nusbaum C."/>
            <person name="Birren B."/>
        </authorList>
    </citation>
    <scope>NUCLEOTIDE SEQUENCE</scope>
    <source>
        <strain evidence="2">R3-111a-1</strain>
    </source>
</reference>
<accession>J3P2W7</accession>
<dbReference type="HOGENOM" id="CLU_1390312_0_0_1"/>
<keyword evidence="1" id="KW-0732">Signal</keyword>
<evidence type="ECO:0000256" key="1">
    <source>
        <dbReference type="SAM" id="SignalP"/>
    </source>
</evidence>
<dbReference type="RefSeq" id="XP_009223953.1">
    <property type="nucleotide sequence ID" value="XM_009225689.1"/>
</dbReference>
<feature type="chain" id="PRO_5015094852" evidence="1">
    <location>
        <begin position="29"/>
        <end position="196"/>
    </location>
</feature>
<reference evidence="3" key="4">
    <citation type="journal article" date="2015" name="G3 (Bethesda)">
        <title>Genome sequences of three phytopathogenic species of the Magnaporthaceae family of fungi.</title>
        <authorList>
            <person name="Okagaki L.H."/>
            <person name="Nunes C.C."/>
            <person name="Sailsbery J."/>
            <person name="Clay B."/>
            <person name="Brown D."/>
            <person name="John T."/>
            <person name="Oh Y."/>
            <person name="Young N."/>
            <person name="Fitzgerald M."/>
            <person name="Haas B.J."/>
            <person name="Zeng Q."/>
            <person name="Young S."/>
            <person name="Adiconis X."/>
            <person name="Fan L."/>
            <person name="Levin J.Z."/>
            <person name="Mitchell T.K."/>
            <person name="Okubara P.A."/>
            <person name="Farman M.L."/>
            <person name="Kohn L.M."/>
            <person name="Birren B."/>
            <person name="Ma L.-J."/>
            <person name="Dean R.A."/>
        </authorList>
    </citation>
    <scope>NUCLEOTIDE SEQUENCE</scope>
    <source>
        <strain evidence="3">R3-111a-1</strain>
    </source>
</reference>
<proteinExistence type="predicted"/>
<dbReference type="EnsemblFungi" id="EJT74009">
    <property type="protein sequence ID" value="EJT74009"/>
    <property type="gene ID" value="GGTG_07859"/>
</dbReference>
<name>J3P2W7_GAET3</name>